<comment type="caution">
    <text evidence="2">The sequence shown here is derived from an EMBL/GenBank/DDBJ whole genome shotgun (WGS) entry which is preliminary data.</text>
</comment>
<feature type="transmembrane region" description="Helical" evidence="1">
    <location>
        <begin position="441"/>
        <end position="461"/>
    </location>
</feature>
<keyword evidence="1" id="KW-0472">Membrane</keyword>
<keyword evidence="1" id="KW-0812">Transmembrane</keyword>
<keyword evidence="1" id="KW-1133">Transmembrane helix</keyword>
<evidence type="ECO:0000256" key="1">
    <source>
        <dbReference type="SAM" id="Phobius"/>
    </source>
</evidence>
<reference evidence="2 3" key="1">
    <citation type="submission" date="2023-07" db="EMBL/GenBank/DDBJ databases">
        <title>Comparative genomics of wheat-associated soil bacteria to identify genetic determinants of phenazine resistance.</title>
        <authorList>
            <person name="Mouncey N."/>
        </authorList>
    </citation>
    <scope>NUCLEOTIDE SEQUENCE [LARGE SCALE GENOMIC DNA]</scope>
    <source>
        <strain evidence="2 3">B3I12</strain>
    </source>
</reference>
<accession>A0ABU0QND6</accession>
<name>A0ABU0QND6_9ACTN</name>
<evidence type="ECO:0000313" key="2">
    <source>
        <dbReference type="EMBL" id="MDQ0748897.1"/>
    </source>
</evidence>
<dbReference type="EMBL" id="JAUSYP010000001">
    <property type="protein sequence ID" value="MDQ0748897.1"/>
    <property type="molecule type" value="Genomic_DNA"/>
</dbReference>
<proteinExistence type="predicted"/>
<organism evidence="2 3">
    <name type="scientific">Streptomyces africanus</name>
    <dbReference type="NCBI Taxonomy" id="231024"/>
    <lineage>
        <taxon>Bacteria</taxon>
        <taxon>Bacillati</taxon>
        <taxon>Actinomycetota</taxon>
        <taxon>Actinomycetes</taxon>
        <taxon>Kitasatosporales</taxon>
        <taxon>Streptomycetaceae</taxon>
        <taxon>Streptomyces</taxon>
    </lineage>
</organism>
<evidence type="ECO:0000313" key="3">
    <source>
        <dbReference type="Proteomes" id="UP001232755"/>
    </source>
</evidence>
<sequence length="467" mass="51990">MDHQFAVLSDPADVPAPPEPDRLRISGCSVVIHFAHRLTDGLDFSQIFEAGGLPTIDDDRSYNTKVRAGSGLVYSALFDCGPLPAALARVVGSSHADGLRQAVVSLGGEYVVTALPIILSMPGPITQETAAVELTTPLTTDTLLRFVSLLGAPDTSRLLAEQSARAFARAVGIEQSDIEETWAVEGAVAIQVWNLDGTRGRVSTSMYAGIDESALYAWEISALLSYATDHLLEDGLWLRRSPRSVFGLVRTGMAFFDDHMVFVNSDCCLEMAHLPAWLRGRSQFRLSAYGYDSSSIFVWTVGILRRIVCYDLSTRYRSVLADLAIRDEISPTEQSLLTRRRVQRAALLDRCDGFREKLIESRNRRLDEWAERERPTEQVVATLNRDMEKCETVSLSLLRVREDREKNRRDSLIAMMGIVLAVVQIPDFVDQVAGWLDSRRWGLLGVSASLILLPLAVLLRVRRRRVQ</sequence>
<protein>
    <submittedName>
        <fullName evidence="2">Uncharacterized protein</fullName>
    </submittedName>
</protein>
<gene>
    <name evidence="2" type="ORF">QF034_003128</name>
</gene>
<dbReference type="RefSeq" id="WP_307175554.1">
    <property type="nucleotide sequence ID" value="NZ_JAUSYP010000001.1"/>
</dbReference>
<dbReference type="Proteomes" id="UP001232755">
    <property type="component" value="Unassembled WGS sequence"/>
</dbReference>
<keyword evidence="3" id="KW-1185">Reference proteome</keyword>